<reference evidence="1" key="1">
    <citation type="submission" date="2017-02" db="UniProtKB">
        <authorList>
            <consortium name="WormBaseParasite"/>
        </authorList>
    </citation>
    <scope>IDENTIFICATION</scope>
</reference>
<accession>A0A0N4XBS5</accession>
<dbReference type="WBParaSite" id="HPLM_0002182001-mRNA-1">
    <property type="protein sequence ID" value="HPLM_0002182001-mRNA-1"/>
    <property type="gene ID" value="HPLM_0002182001"/>
</dbReference>
<sequence>LLKLFVIPMDAVDRVTTLKYLRHSYSHFKRIEKTTI</sequence>
<evidence type="ECO:0000313" key="1">
    <source>
        <dbReference type="WBParaSite" id="HPLM_0002182001-mRNA-1"/>
    </source>
</evidence>
<organism evidence="1">
    <name type="scientific">Haemonchus placei</name>
    <name type="common">Barber's pole worm</name>
    <dbReference type="NCBI Taxonomy" id="6290"/>
    <lineage>
        <taxon>Eukaryota</taxon>
        <taxon>Metazoa</taxon>
        <taxon>Ecdysozoa</taxon>
        <taxon>Nematoda</taxon>
        <taxon>Chromadorea</taxon>
        <taxon>Rhabditida</taxon>
        <taxon>Rhabditina</taxon>
        <taxon>Rhabditomorpha</taxon>
        <taxon>Strongyloidea</taxon>
        <taxon>Trichostrongylidae</taxon>
        <taxon>Haemonchus</taxon>
    </lineage>
</organism>
<proteinExistence type="predicted"/>
<protein>
    <submittedName>
        <fullName evidence="1">Transcriptional regulator</fullName>
    </submittedName>
</protein>
<name>A0A0N4XBS5_HAEPC</name>
<dbReference type="AlphaFoldDB" id="A0A0N4XBS5"/>